<organism evidence="5 6">
    <name type="scientific">Cuneatibacter caecimuris</name>
    <dbReference type="NCBI Taxonomy" id="1796618"/>
    <lineage>
        <taxon>Bacteria</taxon>
        <taxon>Bacillati</taxon>
        <taxon>Bacillota</taxon>
        <taxon>Clostridia</taxon>
        <taxon>Lachnospirales</taxon>
        <taxon>Lachnospiraceae</taxon>
        <taxon>Cuneatibacter</taxon>
    </lineage>
</organism>
<dbReference type="PROSITE" id="PS01124">
    <property type="entry name" value="HTH_ARAC_FAMILY_2"/>
    <property type="match status" value="1"/>
</dbReference>
<dbReference type="SUPFAM" id="SSF51182">
    <property type="entry name" value="RmlC-like cupins"/>
    <property type="match status" value="1"/>
</dbReference>
<dbReference type="Pfam" id="PF07883">
    <property type="entry name" value="Cupin_2"/>
    <property type="match status" value="1"/>
</dbReference>
<keyword evidence="6" id="KW-1185">Reference proteome</keyword>
<dbReference type="InterPro" id="IPR020449">
    <property type="entry name" value="Tscrpt_reg_AraC-type_HTH"/>
</dbReference>
<keyword evidence="1" id="KW-0805">Transcription regulation</keyword>
<dbReference type="InterPro" id="IPR011051">
    <property type="entry name" value="RmlC_Cupin_sf"/>
</dbReference>
<dbReference type="InterPro" id="IPR009057">
    <property type="entry name" value="Homeodomain-like_sf"/>
</dbReference>
<dbReference type="OrthoDB" id="249627at2"/>
<keyword evidence="3" id="KW-0804">Transcription</keyword>
<dbReference type="AlphaFoldDB" id="A0A4Q7PPJ0"/>
<accession>A0A4Q7PPJ0</accession>
<dbReference type="InterPro" id="IPR014710">
    <property type="entry name" value="RmlC-like_jellyroll"/>
</dbReference>
<name>A0A4Q7PPJ0_9FIRM</name>
<dbReference type="SUPFAM" id="SSF46689">
    <property type="entry name" value="Homeodomain-like"/>
    <property type="match status" value="1"/>
</dbReference>
<evidence type="ECO:0000256" key="3">
    <source>
        <dbReference type="ARBA" id="ARBA00023163"/>
    </source>
</evidence>
<protein>
    <submittedName>
        <fullName evidence="5">AraC-like DNA-binding protein</fullName>
    </submittedName>
</protein>
<gene>
    <name evidence="5" type="ORF">EV209_1510</name>
</gene>
<sequence>MSYNKTVLHSSVAVDSIYSIHYFEYMSDFSFPGEAHDFWEFLYVDKGEVDVIAGDRLVSLKKGEIIFHRPNEFHSVRANGKTAPNLVVISFGSDSPCLDFFQHKVFSIVQEDRVLIAQIIREAKKVFSSPLNDPYLNRMEKSCPPPFGGEQLIKLYLEQMLICMIRRGISVPNGSVSSPAAKSVKQNSDQELYSRIVKYLEGNLQTRLTVDQICRDTLVGRSQLLKLFREKNGGGVIDFFLKLKIETAKQIIRENQLNFTQISERLGFSSIHYFSRQFKKITGMTPSEYASSVKNLAESSH</sequence>
<feature type="domain" description="HTH araC/xylS-type" evidence="4">
    <location>
        <begin position="194"/>
        <end position="292"/>
    </location>
</feature>
<evidence type="ECO:0000259" key="4">
    <source>
        <dbReference type="PROSITE" id="PS01124"/>
    </source>
</evidence>
<dbReference type="PRINTS" id="PR00032">
    <property type="entry name" value="HTHARAC"/>
</dbReference>
<dbReference type="InterPro" id="IPR018060">
    <property type="entry name" value="HTH_AraC"/>
</dbReference>
<keyword evidence="2 5" id="KW-0238">DNA-binding</keyword>
<dbReference type="Gene3D" id="1.10.10.60">
    <property type="entry name" value="Homeodomain-like"/>
    <property type="match status" value="1"/>
</dbReference>
<dbReference type="Proteomes" id="UP000292927">
    <property type="component" value="Unassembled WGS sequence"/>
</dbReference>
<evidence type="ECO:0000256" key="2">
    <source>
        <dbReference type="ARBA" id="ARBA00023125"/>
    </source>
</evidence>
<dbReference type="GO" id="GO:0003700">
    <property type="term" value="F:DNA-binding transcription factor activity"/>
    <property type="evidence" value="ECO:0007669"/>
    <property type="project" value="InterPro"/>
</dbReference>
<dbReference type="Pfam" id="PF12833">
    <property type="entry name" value="HTH_18"/>
    <property type="match status" value="1"/>
</dbReference>
<evidence type="ECO:0000313" key="6">
    <source>
        <dbReference type="Proteomes" id="UP000292927"/>
    </source>
</evidence>
<dbReference type="GO" id="GO:0043565">
    <property type="term" value="F:sequence-specific DNA binding"/>
    <property type="evidence" value="ECO:0007669"/>
    <property type="project" value="InterPro"/>
</dbReference>
<reference evidence="5 6" key="1">
    <citation type="submission" date="2019-02" db="EMBL/GenBank/DDBJ databases">
        <title>Genomic Encyclopedia of Type Strains, Phase IV (KMG-IV): sequencing the most valuable type-strain genomes for metagenomic binning, comparative biology and taxonomic classification.</title>
        <authorList>
            <person name="Goeker M."/>
        </authorList>
    </citation>
    <scope>NUCLEOTIDE SEQUENCE [LARGE SCALE GENOMIC DNA]</scope>
    <source>
        <strain evidence="5 6">DSM 29486</strain>
    </source>
</reference>
<dbReference type="EMBL" id="SGXF01000002">
    <property type="protein sequence ID" value="RZT01072.1"/>
    <property type="molecule type" value="Genomic_DNA"/>
</dbReference>
<comment type="caution">
    <text evidence="5">The sequence shown here is derived from an EMBL/GenBank/DDBJ whole genome shotgun (WGS) entry which is preliminary data.</text>
</comment>
<dbReference type="InterPro" id="IPR018062">
    <property type="entry name" value="HTH_AraC-typ_CS"/>
</dbReference>
<dbReference type="RefSeq" id="WP_130434635.1">
    <property type="nucleotide sequence ID" value="NZ_SGXF01000002.1"/>
</dbReference>
<proteinExistence type="predicted"/>
<dbReference type="InterPro" id="IPR013096">
    <property type="entry name" value="Cupin_2"/>
</dbReference>
<evidence type="ECO:0000313" key="5">
    <source>
        <dbReference type="EMBL" id="RZT01072.1"/>
    </source>
</evidence>
<evidence type="ECO:0000256" key="1">
    <source>
        <dbReference type="ARBA" id="ARBA00023015"/>
    </source>
</evidence>
<dbReference type="PROSITE" id="PS00041">
    <property type="entry name" value="HTH_ARAC_FAMILY_1"/>
    <property type="match status" value="1"/>
</dbReference>
<dbReference type="SMART" id="SM00342">
    <property type="entry name" value="HTH_ARAC"/>
    <property type="match status" value="1"/>
</dbReference>
<dbReference type="PANTHER" id="PTHR43280:SF2">
    <property type="entry name" value="HTH-TYPE TRANSCRIPTIONAL REGULATOR EXSA"/>
    <property type="match status" value="1"/>
</dbReference>
<dbReference type="Gene3D" id="2.60.120.10">
    <property type="entry name" value="Jelly Rolls"/>
    <property type="match status" value="1"/>
</dbReference>
<dbReference type="PANTHER" id="PTHR43280">
    <property type="entry name" value="ARAC-FAMILY TRANSCRIPTIONAL REGULATOR"/>
    <property type="match status" value="1"/>
</dbReference>